<sequence>MADAPEDPRQSAYNPATEGAQMSFAKDMSYGDYLGMDGILGAAKPLSQAHDEMLFIVQHQTSELWMRLILHELDAARQLMLQGHVDQVFKMLTRVARIFEQLNNAWDVLRTMTPSDYTTFREDLGASSGFQSHQYRLIEFMLGNRNQAMMKVHEHRTDLHKMLQYELTQPSIYHVALRMLEGALDVRFDAAVFAMDQPHQSDDSVVKAWTQVYKDPAKHWMLYELAEKLVDLEDYFRRWRFNHVTTVERIIGFKRGTGGTSGVKYLRRMLEVELFPELWHLRGAL</sequence>
<feature type="binding site" evidence="9">
    <location>
        <position position="117"/>
    </location>
    <ligand>
        <name>substrate</name>
    </ligand>
</feature>
<keyword evidence="4 9" id="KW-0223">Dioxygenase</keyword>
<keyword evidence="2 9" id="KW-0349">Heme</keyword>
<evidence type="ECO:0000256" key="1">
    <source>
        <dbReference type="ARBA" id="ARBA00011881"/>
    </source>
</evidence>
<comment type="subunit">
    <text evidence="1 9">Homotetramer.</text>
</comment>
<proteinExistence type="inferred from homology"/>
<keyword evidence="7 9" id="KW-0823">Tryptophan catabolism</keyword>
<organism evidence="10 11">
    <name type="scientific">Ascidiaceihabitans donghaensis</name>
    <dbReference type="NCBI Taxonomy" id="1510460"/>
    <lineage>
        <taxon>Bacteria</taxon>
        <taxon>Pseudomonadati</taxon>
        <taxon>Pseudomonadota</taxon>
        <taxon>Alphaproteobacteria</taxon>
        <taxon>Rhodobacterales</taxon>
        <taxon>Paracoccaceae</taxon>
        <taxon>Ascidiaceihabitans</taxon>
    </lineage>
</organism>
<dbReference type="EMBL" id="OMOR01000001">
    <property type="protein sequence ID" value="SPH20719.1"/>
    <property type="molecule type" value="Genomic_DNA"/>
</dbReference>
<feature type="binding site" evidence="9">
    <location>
        <position position="121"/>
    </location>
    <ligand>
        <name>substrate</name>
    </ligand>
</feature>
<comment type="similarity">
    <text evidence="9">Belongs to the tryptophan 2,3-dioxygenase family.</text>
</comment>
<comment type="cofactor">
    <cofactor evidence="9">
        <name>heme</name>
        <dbReference type="ChEBI" id="CHEBI:30413"/>
    </cofactor>
    <text evidence="9">Binds 1 heme group per subunit.</text>
</comment>
<evidence type="ECO:0000256" key="3">
    <source>
        <dbReference type="ARBA" id="ARBA00022723"/>
    </source>
</evidence>
<dbReference type="Proteomes" id="UP000244880">
    <property type="component" value="Unassembled WGS sequence"/>
</dbReference>
<dbReference type="GO" id="GO:0019441">
    <property type="term" value="P:L-tryptophan catabolic process to kynurenine"/>
    <property type="evidence" value="ECO:0007669"/>
    <property type="project" value="UniProtKB-UniRule"/>
</dbReference>
<keyword evidence="3 9" id="KW-0479">Metal-binding</keyword>
<evidence type="ECO:0000256" key="6">
    <source>
        <dbReference type="ARBA" id="ARBA00023004"/>
    </source>
</evidence>
<evidence type="ECO:0000256" key="4">
    <source>
        <dbReference type="ARBA" id="ARBA00022964"/>
    </source>
</evidence>
<dbReference type="HAMAP" id="MF_01972">
    <property type="entry name" value="T23O"/>
    <property type="match status" value="1"/>
</dbReference>
<protein>
    <recommendedName>
        <fullName evidence="9">Tryptophan 2,3-dioxygenase</fullName>
        <shortName evidence="9">TDO</shortName>
        <ecNumber evidence="9">1.13.11.11</ecNumber>
    </recommendedName>
    <alternativeName>
        <fullName evidence="9">Tryptamin 2,3-dioxygenase</fullName>
    </alternativeName>
    <alternativeName>
        <fullName evidence="9">Tryptophan oxygenase</fullName>
        <shortName evidence="9">TO</shortName>
        <shortName evidence="9">TRPO</shortName>
    </alternativeName>
    <alternativeName>
        <fullName evidence="9">Tryptophan pyrrolase</fullName>
    </alternativeName>
    <alternativeName>
        <fullName evidence="9">Tryptophanase</fullName>
    </alternativeName>
</protein>
<dbReference type="AlphaFoldDB" id="A0A2R8BCE3"/>
<comment type="pathway">
    <text evidence="9">Amino-acid degradation; L-tryptophan degradation via kynurenine pathway; L-kynurenine from L-tryptophan: step 1/2.</text>
</comment>
<dbReference type="Gene3D" id="1.20.58.480">
    <property type="match status" value="1"/>
</dbReference>
<evidence type="ECO:0000256" key="7">
    <source>
        <dbReference type="ARBA" id="ARBA00023079"/>
    </source>
</evidence>
<keyword evidence="5 9" id="KW-0560">Oxidoreductase</keyword>
<dbReference type="InterPro" id="IPR037217">
    <property type="entry name" value="Trp/Indoleamine_2_3_dOase-like"/>
</dbReference>
<dbReference type="PANTHER" id="PTHR10138">
    <property type="entry name" value="TRYPTOPHAN 2,3-DIOXYGENASE"/>
    <property type="match status" value="1"/>
</dbReference>
<evidence type="ECO:0000256" key="8">
    <source>
        <dbReference type="ARBA" id="ARBA00050412"/>
    </source>
</evidence>
<reference evidence="10 11" key="1">
    <citation type="submission" date="2018-03" db="EMBL/GenBank/DDBJ databases">
        <authorList>
            <person name="Keele B.F."/>
        </authorList>
    </citation>
    <scope>NUCLEOTIDE SEQUENCE [LARGE SCALE GENOMIC DNA]</scope>
    <source>
        <strain evidence="10 11">CECT 8599</strain>
    </source>
</reference>
<evidence type="ECO:0000313" key="11">
    <source>
        <dbReference type="Proteomes" id="UP000244880"/>
    </source>
</evidence>
<dbReference type="OrthoDB" id="9776847at2"/>
<evidence type="ECO:0000256" key="5">
    <source>
        <dbReference type="ARBA" id="ARBA00023002"/>
    </source>
</evidence>
<keyword evidence="11" id="KW-1185">Reference proteome</keyword>
<dbReference type="GO" id="GO:0046872">
    <property type="term" value="F:metal ion binding"/>
    <property type="evidence" value="ECO:0007669"/>
    <property type="project" value="UniProtKB-KW"/>
</dbReference>
<comment type="function">
    <text evidence="9">Heme-dependent dioxygenase that catalyzes the oxidative cleavage of the L-tryptophan (L-Trp) pyrrole ring and converts L-tryptophan to N-formyl-L-kynurenine. Catalyzes the oxidative cleavage of the indole moiety.</text>
</comment>
<dbReference type="GO" id="GO:0019442">
    <property type="term" value="P:L-tryptophan catabolic process to acetyl-CoA"/>
    <property type="evidence" value="ECO:0007669"/>
    <property type="project" value="TreeGrafter"/>
</dbReference>
<feature type="binding site" evidence="9">
    <location>
        <position position="257"/>
    </location>
    <ligand>
        <name>substrate</name>
    </ligand>
</feature>
<dbReference type="RefSeq" id="WP_108827889.1">
    <property type="nucleotide sequence ID" value="NZ_OMOR01000001.1"/>
</dbReference>
<evidence type="ECO:0000256" key="2">
    <source>
        <dbReference type="ARBA" id="ARBA00022617"/>
    </source>
</evidence>
<feature type="binding site" evidence="9">
    <location>
        <begin position="55"/>
        <end position="59"/>
    </location>
    <ligand>
        <name>substrate</name>
    </ligand>
</feature>
<dbReference type="PANTHER" id="PTHR10138:SF0">
    <property type="entry name" value="TRYPTOPHAN 2,3-DIOXYGENASE"/>
    <property type="match status" value="1"/>
</dbReference>
<name>A0A2R8BCE3_9RHOB</name>
<comment type="catalytic activity">
    <reaction evidence="8 9">
        <text>L-tryptophan + O2 = N-formyl-L-kynurenine</text>
        <dbReference type="Rhea" id="RHEA:24536"/>
        <dbReference type="ChEBI" id="CHEBI:15379"/>
        <dbReference type="ChEBI" id="CHEBI:57912"/>
        <dbReference type="ChEBI" id="CHEBI:58629"/>
        <dbReference type="EC" id="1.13.11.11"/>
    </reaction>
</comment>
<dbReference type="Pfam" id="PF03301">
    <property type="entry name" value="Trp_dioxygenase"/>
    <property type="match status" value="2"/>
</dbReference>
<dbReference type="UniPathway" id="UPA00333">
    <property type="reaction ID" value="UER00453"/>
</dbReference>
<evidence type="ECO:0000313" key="10">
    <source>
        <dbReference type="EMBL" id="SPH20719.1"/>
    </source>
</evidence>
<dbReference type="SUPFAM" id="SSF140959">
    <property type="entry name" value="Indolic compounds 2,3-dioxygenase-like"/>
    <property type="match status" value="1"/>
</dbReference>
<dbReference type="InterPro" id="IPR004981">
    <property type="entry name" value="Trp_2_3_dOase"/>
</dbReference>
<dbReference type="GO" id="GO:0004833">
    <property type="term" value="F:L-tryptophan 2,3-dioxygenase activity"/>
    <property type="evidence" value="ECO:0007669"/>
    <property type="project" value="UniProtKB-UniRule"/>
</dbReference>
<evidence type="ECO:0000256" key="9">
    <source>
        <dbReference type="HAMAP-Rule" id="MF_01972"/>
    </source>
</evidence>
<dbReference type="FunFam" id="1.20.58.480:FF:000001">
    <property type="entry name" value="Tryptophan 2,3-dioxygenase"/>
    <property type="match status" value="1"/>
</dbReference>
<gene>
    <name evidence="9 10" type="primary">kynA</name>
    <name evidence="10" type="ORF">ASD8599_01459</name>
</gene>
<feature type="binding site" description="axial binding residue" evidence="9">
    <location>
        <position position="243"/>
    </location>
    <ligand>
        <name>heme</name>
        <dbReference type="ChEBI" id="CHEBI:30413"/>
    </ligand>
    <ligandPart>
        <name>Fe</name>
        <dbReference type="ChEBI" id="CHEBI:18248"/>
    </ligandPart>
</feature>
<accession>A0A2R8BCE3</accession>
<keyword evidence="6 9" id="KW-0408">Iron</keyword>
<dbReference type="EC" id="1.13.11.11" evidence="9"/>
<dbReference type="GO" id="GO:0020037">
    <property type="term" value="F:heme binding"/>
    <property type="evidence" value="ECO:0007669"/>
    <property type="project" value="UniProtKB-UniRule"/>
</dbReference>